<evidence type="ECO:0000256" key="1">
    <source>
        <dbReference type="ARBA" id="ARBA00022723"/>
    </source>
</evidence>
<dbReference type="Gene3D" id="3.30.40.10">
    <property type="entry name" value="Zinc/RING finger domain, C3HC4 (zinc finger)"/>
    <property type="match status" value="1"/>
</dbReference>
<evidence type="ECO:0000256" key="3">
    <source>
        <dbReference type="ARBA" id="ARBA00022833"/>
    </source>
</evidence>
<evidence type="ECO:0000256" key="2">
    <source>
        <dbReference type="ARBA" id="ARBA00022771"/>
    </source>
</evidence>
<dbReference type="Proteomes" id="UP001157418">
    <property type="component" value="Unassembled WGS sequence"/>
</dbReference>
<dbReference type="AlphaFoldDB" id="A0AAU9N4J0"/>
<dbReference type="PROSITE" id="PS50089">
    <property type="entry name" value="ZF_RING_2"/>
    <property type="match status" value="1"/>
</dbReference>
<organism evidence="7 8">
    <name type="scientific">Lactuca virosa</name>
    <dbReference type="NCBI Taxonomy" id="75947"/>
    <lineage>
        <taxon>Eukaryota</taxon>
        <taxon>Viridiplantae</taxon>
        <taxon>Streptophyta</taxon>
        <taxon>Embryophyta</taxon>
        <taxon>Tracheophyta</taxon>
        <taxon>Spermatophyta</taxon>
        <taxon>Magnoliopsida</taxon>
        <taxon>eudicotyledons</taxon>
        <taxon>Gunneridae</taxon>
        <taxon>Pentapetalae</taxon>
        <taxon>asterids</taxon>
        <taxon>campanulids</taxon>
        <taxon>Asterales</taxon>
        <taxon>Asteraceae</taxon>
        <taxon>Cichorioideae</taxon>
        <taxon>Cichorieae</taxon>
        <taxon>Lactucinae</taxon>
        <taxon>Lactuca</taxon>
    </lineage>
</organism>
<keyword evidence="5" id="KW-0472">Membrane</keyword>
<dbReference type="InterPro" id="IPR001841">
    <property type="entry name" value="Znf_RING"/>
</dbReference>
<dbReference type="EMBL" id="CAKMRJ010004445">
    <property type="protein sequence ID" value="CAH1435248.1"/>
    <property type="molecule type" value="Genomic_DNA"/>
</dbReference>
<keyword evidence="3" id="KW-0862">Zinc</keyword>
<proteinExistence type="predicted"/>
<dbReference type="InterPro" id="IPR052788">
    <property type="entry name" value="RING-type_E3_ligase_ATL"/>
</dbReference>
<feature type="domain" description="RING-type" evidence="6">
    <location>
        <begin position="106"/>
        <end position="148"/>
    </location>
</feature>
<dbReference type="Pfam" id="PF13639">
    <property type="entry name" value="zf-RING_2"/>
    <property type="match status" value="1"/>
</dbReference>
<keyword evidence="1" id="KW-0479">Metal-binding</keyword>
<dbReference type="SUPFAM" id="SSF57850">
    <property type="entry name" value="RING/U-box"/>
    <property type="match status" value="1"/>
</dbReference>
<keyword evidence="2 4" id="KW-0863">Zinc-finger</keyword>
<evidence type="ECO:0000313" key="7">
    <source>
        <dbReference type="EMBL" id="CAH1435248.1"/>
    </source>
</evidence>
<sequence>MSHRFLILGGQYSPTPTPPEPMPDDHYVIFSSQFFLFVGLVIILFFLLCLIALNAAARCTCFRWFSGNTVTTTQNDHFSLPASKLLRSIPKLTYSGNSMTERFSDCAICLTEFVVGDEVRVLPLCSHCFHVVCIDRWIVSHFTCPSCRQMLLKTTKCDRCNEVPVAGVSGTQSTAAEMTSVTIDRFLP</sequence>
<accession>A0AAU9N4J0</accession>
<evidence type="ECO:0000259" key="6">
    <source>
        <dbReference type="PROSITE" id="PS50089"/>
    </source>
</evidence>
<protein>
    <recommendedName>
        <fullName evidence="6">RING-type domain-containing protein</fullName>
    </recommendedName>
</protein>
<dbReference type="PANTHER" id="PTHR45798:SF102">
    <property type="entry name" value="TRANSCRIPTION FACTOR C2H2 FAMILY"/>
    <property type="match status" value="1"/>
</dbReference>
<dbReference type="CDD" id="cd16461">
    <property type="entry name" value="RING-H2_EL5-like"/>
    <property type="match status" value="1"/>
</dbReference>
<evidence type="ECO:0000313" key="8">
    <source>
        <dbReference type="Proteomes" id="UP001157418"/>
    </source>
</evidence>
<dbReference type="SMART" id="SM00184">
    <property type="entry name" value="RING"/>
    <property type="match status" value="1"/>
</dbReference>
<evidence type="ECO:0000256" key="5">
    <source>
        <dbReference type="SAM" id="Phobius"/>
    </source>
</evidence>
<gene>
    <name evidence="7" type="ORF">LVIROSA_LOCUS21706</name>
</gene>
<keyword evidence="5" id="KW-1133">Transmembrane helix</keyword>
<keyword evidence="5" id="KW-0812">Transmembrane</keyword>
<reference evidence="7 8" key="1">
    <citation type="submission" date="2022-01" db="EMBL/GenBank/DDBJ databases">
        <authorList>
            <person name="Xiong W."/>
            <person name="Schranz E."/>
        </authorList>
    </citation>
    <scope>NUCLEOTIDE SEQUENCE [LARGE SCALE GENOMIC DNA]</scope>
</reference>
<keyword evidence="8" id="KW-1185">Reference proteome</keyword>
<comment type="caution">
    <text evidence="7">The sequence shown here is derived from an EMBL/GenBank/DDBJ whole genome shotgun (WGS) entry which is preliminary data.</text>
</comment>
<feature type="transmembrane region" description="Helical" evidence="5">
    <location>
        <begin position="27"/>
        <end position="53"/>
    </location>
</feature>
<name>A0AAU9N4J0_9ASTR</name>
<dbReference type="PANTHER" id="PTHR45798">
    <property type="entry name" value="RING-H2 FINGER PROTEIN ATL61-RELATED-RELATED"/>
    <property type="match status" value="1"/>
</dbReference>
<evidence type="ECO:0000256" key="4">
    <source>
        <dbReference type="PROSITE-ProRule" id="PRU00175"/>
    </source>
</evidence>
<dbReference type="InterPro" id="IPR013083">
    <property type="entry name" value="Znf_RING/FYVE/PHD"/>
</dbReference>
<dbReference type="GO" id="GO:0008270">
    <property type="term" value="F:zinc ion binding"/>
    <property type="evidence" value="ECO:0007669"/>
    <property type="project" value="UniProtKB-KW"/>
</dbReference>